<feature type="domain" description="Cyclic nucleotide-binding" evidence="1">
    <location>
        <begin position="14"/>
        <end position="111"/>
    </location>
</feature>
<dbReference type="InterPro" id="IPR014710">
    <property type="entry name" value="RmlC-like_jellyroll"/>
</dbReference>
<gene>
    <name evidence="2" type="ORF">FJ651_00045</name>
</gene>
<dbReference type="InterPro" id="IPR000595">
    <property type="entry name" value="cNMP-bd_dom"/>
</dbReference>
<proteinExistence type="predicted"/>
<sequence>MIYKVIESVIGHFPSEYKSMLEEISTIRIVDKDKTILKQGKNCNHLWFINKGAVKAYEWIDGTEKVSHFFLSNMFFTNYYCWVTKKQSDLTYKAVEESEIIEIDYPKLEELCTRHHIFDTIGRKMAEKIFVQEYFNKKLLLNCTAKERYEYYEKEQPEIFQHFALKDIASFIGVTDVSLSRIRKERLQK</sequence>
<dbReference type="InterPro" id="IPR018490">
    <property type="entry name" value="cNMP-bd_dom_sf"/>
</dbReference>
<evidence type="ECO:0000313" key="2">
    <source>
        <dbReference type="EMBL" id="TPV35349.1"/>
    </source>
</evidence>
<dbReference type="SUPFAM" id="SSF51206">
    <property type="entry name" value="cAMP-binding domain-like"/>
    <property type="match status" value="1"/>
</dbReference>
<evidence type="ECO:0000259" key="1">
    <source>
        <dbReference type="PROSITE" id="PS50042"/>
    </source>
</evidence>
<protein>
    <submittedName>
        <fullName evidence="2">Crp/Fnr family transcriptional regulator</fullName>
    </submittedName>
</protein>
<dbReference type="EMBL" id="VHIQ01000001">
    <property type="protein sequence ID" value="TPV35349.1"/>
    <property type="molecule type" value="Genomic_DNA"/>
</dbReference>
<comment type="caution">
    <text evidence="2">The sequence shown here is derived from an EMBL/GenBank/DDBJ whole genome shotgun (WGS) entry which is preliminary data.</text>
</comment>
<dbReference type="PROSITE" id="PS50042">
    <property type="entry name" value="CNMP_BINDING_3"/>
    <property type="match status" value="1"/>
</dbReference>
<dbReference type="Proteomes" id="UP000317332">
    <property type="component" value="Unassembled WGS sequence"/>
</dbReference>
<accession>A0A506PP86</accession>
<dbReference type="Gene3D" id="2.60.120.10">
    <property type="entry name" value="Jelly Rolls"/>
    <property type="match status" value="1"/>
</dbReference>
<evidence type="ECO:0000313" key="3">
    <source>
        <dbReference type="Proteomes" id="UP000317332"/>
    </source>
</evidence>
<dbReference type="CDD" id="cd00038">
    <property type="entry name" value="CAP_ED"/>
    <property type="match status" value="1"/>
</dbReference>
<dbReference type="RefSeq" id="WP_140988358.1">
    <property type="nucleotide sequence ID" value="NZ_VHIQ01000001.1"/>
</dbReference>
<reference evidence="2 3" key="1">
    <citation type="submission" date="2019-06" db="EMBL/GenBank/DDBJ databases">
        <title>Flavobacteriaceae Paucihalobacterium erythroidium CWB-1, complete genome.</title>
        <authorList>
            <person name="Wu S."/>
        </authorList>
    </citation>
    <scope>NUCLEOTIDE SEQUENCE [LARGE SCALE GENOMIC DNA]</scope>
    <source>
        <strain evidence="2 3">CWB-1</strain>
    </source>
</reference>
<name>A0A506PP86_9FLAO</name>
<dbReference type="Pfam" id="PF00027">
    <property type="entry name" value="cNMP_binding"/>
    <property type="match status" value="1"/>
</dbReference>
<organism evidence="2 3">
    <name type="scientific">Paucihalobacter ruber</name>
    <dbReference type="NCBI Taxonomy" id="2567861"/>
    <lineage>
        <taxon>Bacteria</taxon>
        <taxon>Pseudomonadati</taxon>
        <taxon>Bacteroidota</taxon>
        <taxon>Flavobacteriia</taxon>
        <taxon>Flavobacteriales</taxon>
        <taxon>Flavobacteriaceae</taxon>
        <taxon>Paucihalobacter</taxon>
    </lineage>
</organism>
<dbReference type="OrthoDB" id="758145at2"/>
<dbReference type="AlphaFoldDB" id="A0A506PP86"/>
<keyword evidence="3" id="KW-1185">Reference proteome</keyword>